<gene>
    <name evidence="2" type="ORF">G6F50_017500</name>
</gene>
<reference evidence="2 3" key="1">
    <citation type="journal article" date="2020" name="Microb. Genom.">
        <title>Genetic diversity of clinical and environmental Mucorales isolates obtained from an investigation of mucormycosis cases among solid organ transplant recipients.</title>
        <authorList>
            <person name="Nguyen M.H."/>
            <person name="Kaul D."/>
            <person name="Muto C."/>
            <person name="Cheng S.J."/>
            <person name="Richter R.A."/>
            <person name="Bruno V.M."/>
            <person name="Liu G."/>
            <person name="Beyhan S."/>
            <person name="Sundermann A.J."/>
            <person name="Mounaud S."/>
            <person name="Pasculle A.W."/>
            <person name="Nierman W.C."/>
            <person name="Driscoll E."/>
            <person name="Cumbie R."/>
            <person name="Clancy C.J."/>
            <person name="Dupont C.L."/>
        </authorList>
    </citation>
    <scope>NUCLEOTIDE SEQUENCE [LARGE SCALE GENOMIC DNA]</scope>
    <source>
        <strain evidence="2 3">GL24</strain>
    </source>
</reference>
<evidence type="ECO:0000256" key="1">
    <source>
        <dbReference type="SAM" id="MobiDB-lite"/>
    </source>
</evidence>
<comment type="caution">
    <text evidence="2">The sequence shown here is derived from an EMBL/GenBank/DDBJ whole genome shotgun (WGS) entry which is preliminary data.</text>
</comment>
<feature type="compositionally biased region" description="Basic and acidic residues" evidence="1">
    <location>
        <begin position="62"/>
        <end position="77"/>
    </location>
</feature>
<keyword evidence="3" id="KW-1185">Reference proteome</keyword>
<feature type="region of interest" description="Disordered" evidence="1">
    <location>
        <begin position="1"/>
        <end position="77"/>
    </location>
</feature>
<organism evidence="2 3">
    <name type="scientific">Rhizopus delemar</name>
    <dbReference type="NCBI Taxonomy" id="936053"/>
    <lineage>
        <taxon>Eukaryota</taxon>
        <taxon>Fungi</taxon>
        <taxon>Fungi incertae sedis</taxon>
        <taxon>Mucoromycota</taxon>
        <taxon>Mucoromycotina</taxon>
        <taxon>Mucoromycetes</taxon>
        <taxon>Mucorales</taxon>
        <taxon>Mucorineae</taxon>
        <taxon>Rhizopodaceae</taxon>
        <taxon>Rhizopus</taxon>
    </lineage>
</organism>
<sequence>MRPGGRLAGGRERPPARTRSRQHPPACAARTAALHHGRFVRGGRACRGGRRARRRSRRLGARRADRAGRDAHPGGSR</sequence>
<dbReference type="Proteomes" id="UP000740926">
    <property type="component" value="Unassembled WGS sequence"/>
</dbReference>
<dbReference type="EMBL" id="JAANIU010013079">
    <property type="protein sequence ID" value="KAG1530163.1"/>
    <property type="molecule type" value="Genomic_DNA"/>
</dbReference>
<evidence type="ECO:0000313" key="2">
    <source>
        <dbReference type="EMBL" id="KAG1530163.1"/>
    </source>
</evidence>
<proteinExistence type="predicted"/>
<name>A0A9P7C035_9FUNG</name>
<dbReference type="AlphaFoldDB" id="A0A9P7C035"/>
<feature type="compositionally biased region" description="Basic residues" evidence="1">
    <location>
        <begin position="47"/>
        <end position="61"/>
    </location>
</feature>
<evidence type="ECO:0000313" key="3">
    <source>
        <dbReference type="Proteomes" id="UP000740926"/>
    </source>
</evidence>
<protein>
    <submittedName>
        <fullName evidence="2">Uncharacterized protein</fullName>
    </submittedName>
</protein>
<accession>A0A9P7C035</accession>